<evidence type="ECO:0000313" key="8">
    <source>
        <dbReference type="Proteomes" id="UP000541969"/>
    </source>
</evidence>
<evidence type="ECO:0000256" key="1">
    <source>
        <dbReference type="ARBA" id="ARBA00005384"/>
    </source>
</evidence>
<dbReference type="SUPFAM" id="SSF53383">
    <property type="entry name" value="PLP-dependent transferases"/>
    <property type="match status" value="1"/>
</dbReference>
<reference evidence="7 8" key="1">
    <citation type="submission" date="2020-07" db="EMBL/GenBank/DDBJ databases">
        <title>Sequencing the genomes of 1000 actinobacteria strains.</title>
        <authorList>
            <person name="Klenk H.-P."/>
        </authorList>
    </citation>
    <scope>NUCLEOTIDE SEQUENCE [LARGE SCALE GENOMIC DNA]</scope>
    <source>
        <strain evidence="7 8">DSM 104001</strain>
    </source>
</reference>
<evidence type="ECO:0000256" key="2">
    <source>
        <dbReference type="ARBA" id="ARBA00022898"/>
    </source>
</evidence>
<dbReference type="PANTHER" id="PTHR46577:SF1">
    <property type="entry name" value="HTH-TYPE TRANSCRIPTIONAL REGULATORY PROTEIN GABR"/>
    <property type="match status" value="1"/>
</dbReference>
<dbReference type="SMART" id="SM00345">
    <property type="entry name" value="HTH_GNTR"/>
    <property type="match status" value="1"/>
</dbReference>
<dbReference type="GO" id="GO:0003700">
    <property type="term" value="F:DNA-binding transcription factor activity"/>
    <property type="evidence" value="ECO:0007669"/>
    <property type="project" value="InterPro"/>
</dbReference>
<dbReference type="InterPro" id="IPR000524">
    <property type="entry name" value="Tscrpt_reg_HTH_GntR"/>
</dbReference>
<evidence type="ECO:0000256" key="4">
    <source>
        <dbReference type="ARBA" id="ARBA00023125"/>
    </source>
</evidence>
<dbReference type="InterPro" id="IPR036390">
    <property type="entry name" value="WH_DNA-bd_sf"/>
</dbReference>
<dbReference type="CDD" id="cd07377">
    <property type="entry name" value="WHTH_GntR"/>
    <property type="match status" value="1"/>
</dbReference>
<keyword evidence="5" id="KW-0804">Transcription</keyword>
<dbReference type="InterPro" id="IPR004839">
    <property type="entry name" value="Aminotransferase_I/II_large"/>
</dbReference>
<dbReference type="InterPro" id="IPR036388">
    <property type="entry name" value="WH-like_DNA-bd_sf"/>
</dbReference>
<dbReference type="Gene3D" id="1.10.10.10">
    <property type="entry name" value="Winged helix-like DNA-binding domain superfamily/Winged helix DNA-binding domain"/>
    <property type="match status" value="1"/>
</dbReference>
<evidence type="ECO:0000313" key="7">
    <source>
        <dbReference type="EMBL" id="NYJ03764.1"/>
    </source>
</evidence>
<evidence type="ECO:0000256" key="3">
    <source>
        <dbReference type="ARBA" id="ARBA00023015"/>
    </source>
</evidence>
<dbReference type="GO" id="GO:0003677">
    <property type="term" value="F:DNA binding"/>
    <property type="evidence" value="ECO:0007669"/>
    <property type="project" value="UniProtKB-KW"/>
</dbReference>
<accession>A0A853C869</accession>
<dbReference type="Gene3D" id="3.40.640.10">
    <property type="entry name" value="Type I PLP-dependent aspartate aminotransferase-like (Major domain)"/>
    <property type="match status" value="1"/>
</dbReference>
<dbReference type="SUPFAM" id="SSF46785">
    <property type="entry name" value="Winged helix' DNA-binding domain"/>
    <property type="match status" value="1"/>
</dbReference>
<comment type="similarity">
    <text evidence="1">In the C-terminal section; belongs to the class-I pyridoxal-phosphate-dependent aminotransferase family.</text>
</comment>
<dbReference type="GO" id="GO:0030170">
    <property type="term" value="F:pyridoxal phosphate binding"/>
    <property type="evidence" value="ECO:0007669"/>
    <property type="project" value="InterPro"/>
</dbReference>
<dbReference type="Pfam" id="PF00155">
    <property type="entry name" value="Aminotran_1_2"/>
    <property type="match status" value="1"/>
</dbReference>
<dbReference type="PROSITE" id="PS50949">
    <property type="entry name" value="HTH_GNTR"/>
    <property type="match status" value="1"/>
</dbReference>
<dbReference type="AlphaFoldDB" id="A0A853C869"/>
<keyword evidence="3" id="KW-0805">Transcription regulation</keyword>
<feature type="domain" description="HTH gntR-type" evidence="6">
    <location>
        <begin position="21"/>
        <end position="89"/>
    </location>
</feature>
<evidence type="ECO:0000256" key="5">
    <source>
        <dbReference type="ARBA" id="ARBA00023163"/>
    </source>
</evidence>
<evidence type="ECO:0000259" key="6">
    <source>
        <dbReference type="PROSITE" id="PS50949"/>
    </source>
</evidence>
<dbReference type="PRINTS" id="PR00035">
    <property type="entry name" value="HTHGNTR"/>
</dbReference>
<name>A0A853C869_9ACTN</name>
<keyword evidence="8" id="KW-1185">Reference proteome</keyword>
<comment type="caution">
    <text evidence="7">The sequence shown here is derived from an EMBL/GenBank/DDBJ whole genome shotgun (WGS) entry which is preliminary data.</text>
</comment>
<organism evidence="7 8">
    <name type="scientific">Petropleomorpha daqingensis</name>
    <dbReference type="NCBI Taxonomy" id="2026353"/>
    <lineage>
        <taxon>Bacteria</taxon>
        <taxon>Bacillati</taxon>
        <taxon>Actinomycetota</taxon>
        <taxon>Actinomycetes</taxon>
        <taxon>Geodermatophilales</taxon>
        <taxon>Geodermatophilaceae</taxon>
        <taxon>Petropleomorpha</taxon>
    </lineage>
</organism>
<dbReference type="PANTHER" id="PTHR46577">
    <property type="entry name" value="HTH-TYPE TRANSCRIPTIONAL REGULATORY PROTEIN GABR"/>
    <property type="match status" value="1"/>
</dbReference>
<gene>
    <name evidence="7" type="ORF">GGQ55_000042</name>
</gene>
<dbReference type="Pfam" id="PF00392">
    <property type="entry name" value="GntR"/>
    <property type="match status" value="1"/>
</dbReference>
<protein>
    <submittedName>
        <fullName evidence="7">DNA-binding transcriptional MocR family regulator</fullName>
    </submittedName>
</protein>
<dbReference type="Proteomes" id="UP000541969">
    <property type="component" value="Unassembled WGS sequence"/>
</dbReference>
<dbReference type="InterPro" id="IPR015421">
    <property type="entry name" value="PyrdxlP-dep_Trfase_major"/>
</dbReference>
<keyword evidence="2" id="KW-0663">Pyridoxal phosphate</keyword>
<dbReference type="InterPro" id="IPR051446">
    <property type="entry name" value="HTH_trans_reg/aminotransferase"/>
</dbReference>
<proteinExistence type="inferred from homology"/>
<keyword evidence="4 7" id="KW-0238">DNA-binding</keyword>
<dbReference type="RefSeq" id="WP_179714563.1">
    <property type="nucleotide sequence ID" value="NZ_JACBZT010000001.1"/>
</dbReference>
<sequence length="477" mass="49741">MVAVSAGRLSQLLGDLTAVRPPRYAALADRIRLLIGDGRVPLGARLPAERELAGALGLSRATVTAAYARLREDGWADARQGAGTFAVLPAGPARGAWLPAPPEDGAIDLAHAAPAAPPEVPAAFAAALAELPRHLPGHGYHPAGLPELRARIAERYGARGLPTEPEQVVVTTGALAGVSLALSLLLAPGRPLLVEQPTYPNALDAARGLGAQLLPTALDPEAPEEWPGTAARALRAVRPPAAYLVPDFANPTGRLLGATDRERLAADLRRARTVAVVDEAFVELGLDASPPAPFAAFAPGTISVGSLSKLFWGGLRIGWIRADADVVRRLTVALARSTMAVAVVEQLAACVLLDGIEASRAAVHARLQERRAALLGALAERLPDWRVPVPAGGLFVWCALPEPRSSALVLEAERVGVRLAPGSLFGTGHALEDRLRLPFAQPPEVLRRAVDLLALADARASGSREVAPVEADVLAVS</sequence>
<dbReference type="InterPro" id="IPR015424">
    <property type="entry name" value="PyrdxlP-dep_Trfase"/>
</dbReference>
<dbReference type="CDD" id="cd00609">
    <property type="entry name" value="AAT_like"/>
    <property type="match status" value="1"/>
</dbReference>
<dbReference type="EMBL" id="JACBZT010000001">
    <property type="protein sequence ID" value="NYJ03764.1"/>
    <property type="molecule type" value="Genomic_DNA"/>
</dbReference>